<evidence type="ECO:0000313" key="1">
    <source>
        <dbReference type="EMBL" id="GAA2726771.1"/>
    </source>
</evidence>
<evidence type="ECO:0000313" key="2">
    <source>
        <dbReference type="Proteomes" id="UP001501842"/>
    </source>
</evidence>
<gene>
    <name evidence="1" type="ORF">GCM10010439_30400</name>
</gene>
<comment type="caution">
    <text evidence="1">The sequence shown here is derived from an EMBL/GenBank/DDBJ whole genome shotgun (WGS) entry which is preliminary data.</text>
</comment>
<dbReference type="EMBL" id="BAAATZ010000012">
    <property type="protein sequence ID" value="GAA2726771.1"/>
    <property type="molecule type" value="Genomic_DNA"/>
</dbReference>
<keyword evidence="2" id="KW-1185">Reference proteome</keyword>
<dbReference type="Proteomes" id="UP001501842">
    <property type="component" value="Unassembled WGS sequence"/>
</dbReference>
<accession>A0ABP6GN37</accession>
<name>A0ABP6GN37_9ACTN</name>
<sequence length="316" mass="33470">MPGDSGKLARAALWAKARLKPKRTEASFIPPASARSTARDEKVVLQEWAKAWCRVVMPRSRPSWLGMVRWPMSCLPGQATLEEGVRPPATRAAAVTTLKVEPGGYRPLTAALATSRWSAIARISPVEGRSTTTAAGRAEDLAAASAARWVFASMVVFSSAPRGALKTLSGVLSRVTAQPGSPASPPYEVERPAAYSWIEESSGSFRPPRSVTVLADDSVRVSARRPPFFSSGSSVAAVQTTRQRRSTIRIRTTDFTLHSPGGSVRTASNGTSAVSSVGRVSAPCSSRSAFTCREAENPRCCSTKSAGGEAASPRIP</sequence>
<organism evidence="1 2">
    <name type="scientific">Actinocorallia aurantiaca</name>
    <dbReference type="NCBI Taxonomy" id="46204"/>
    <lineage>
        <taxon>Bacteria</taxon>
        <taxon>Bacillati</taxon>
        <taxon>Actinomycetota</taxon>
        <taxon>Actinomycetes</taxon>
        <taxon>Streptosporangiales</taxon>
        <taxon>Thermomonosporaceae</taxon>
        <taxon>Actinocorallia</taxon>
    </lineage>
</organism>
<protein>
    <submittedName>
        <fullName evidence="1">Uncharacterized protein</fullName>
    </submittedName>
</protein>
<proteinExistence type="predicted"/>
<reference evidence="2" key="1">
    <citation type="journal article" date="2019" name="Int. J. Syst. Evol. Microbiol.">
        <title>The Global Catalogue of Microorganisms (GCM) 10K type strain sequencing project: providing services to taxonomists for standard genome sequencing and annotation.</title>
        <authorList>
            <consortium name="The Broad Institute Genomics Platform"/>
            <consortium name="The Broad Institute Genome Sequencing Center for Infectious Disease"/>
            <person name="Wu L."/>
            <person name="Ma J."/>
        </authorList>
    </citation>
    <scope>NUCLEOTIDE SEQUENCE [LARGE SCALE GENOMIC DNA]</scope>
    <source>
        <strain evidence="2">JCM 8201</strain>
    </source>
</reference>